<dbReference type="AlphaFoldDB" id="H5TTZ5"/>
<organism evidence="2 3">
    <name type="scientific">Gordonia otitidis (strain DSM 44809 / CCUG 52243 / JCM 12355 / NBRC 100426 / IFM 10032)</name>
    <dbReference type="NCBI Taxonomy" id="1108044"/>
    <lineage>
        <taxon>Bacteria</taxon>
        <taxon>Bacillati</taxon>
        <taxon>Actinomycetota</taxon>
        <taxon>Actinomycetes</taxon>
        <taxon>Mycobacteriales</taxon>
        <taxon>Gordoniaceae</taxon>
        <taxon>Gordonia</taxon>
    </lineage>
</organism>
<evidence type="ECO:0000313" key="3">
    <source>
        <dbReference type="Proteomes" id="UP000005038"/>
    </source>
</evidence>
<feature type="transmembrane region" description="Helical" evidence="1">
    <location>
        <begin position="38"/>
        <end position="57"/>
    </location>
</feature>
<evidence type="ECO:0000256" key="1">
    <source>
        <dbReference type="SAM" id="Phobius"/>
    </source>
</evidence>
<evidence type="ECO:0000313" key="2">
    <source>
        <dbReference type="EMBL" id="GAB36953.1"/>
    </source>
</evidence>
<comment type="caution">
    <text evidence="2">The sequence shown here is derived from an EMBL/GenBank/DDBJ whole genome shotgun (WGS) entry which is preliminary data.</text>
</comment>
<protein>
    <submittedName>
        <fullName evidence="2">Uncharacterized protein</fullName>
    </submittedName>
</protein>
<keyword evidence="1" id="KW-0812">Transmembrane</keyword>
<dbReference type="Proteomes" id="UP000005038">
    <property type="component" value="Unassembled WGS sequence"/>
</dbReference>
<sequence>MLCCTLTAMNFADGGFSNPDPVKPPFLAPMLHKGIGIWWFLLVIGVIALAISAYLYFSGRVRIDSRVPLGAAASTAIGALCMYMSY</sequence>
<proteinExistence type="predicted"/>
<keyword evidence="3" id="KW-1185">Reference proteome</keyword>
<keyword evidence="1" id="KW-0472">Membrane</keyword>
<dbReference type="EMBL" id="BAFB01000245">
    <property type="protein sequence ID" value="GAB36953.1"/>
    <property type="molecule type" value="Genomic_DNA"/>
</dbReference>
<gene>
    <name evidence="2" type="ORF">GOOTI_245_00040</name>
</gene>
<keyword evidence="1" id="KW-1133">Transmembrane helix</keyword>
<reference evidence="2" key="1">
    <citation type="submission" date="2012-02" db="EMBL/GenBank/DDBJ databases">
        <title>Whole genome shotgun sequence of Gordonia otitidis NBRC 100426.</title>
        <authorList>
            <person name="Yoshida I."/>
            <person name="Hosoyama A."/>
            <person name="Tsuchikane K."/>
            <person name="Katsumata H."/>
            <person name="Yamazaki S."/>
            <person name="Fujita N."/>
        </authorList>
    </citation>
    <scope>NUCLEOTIDE SEQUENCE [LARGE SCALE GENOMIC DNA]</scope>
    <source>
        <strain evidence="2">NBRC 100426</strain>
    </source>
</reference>
<name>H5TTZ5_GORO1</name>
<dbReference type="STRING" id="1108044.GOOTI_245_00040"/>
<accession>H5TTZ5</accession>